<keyword evidence="7" id="KW-0675">Receptor</keyword>
<keyword evidence="4" id="KW-0552">Olfaction</keyword>
<keyword evidence="3 9" id="KW-0812">Transmembrane</keyword>
<keyword evidence="5 9" id="KW-1133">Transmembrane helix</keyword>
<name>A0A833RW10_9HYME</name>
<dbReference type="AlphaFoldDB" id="A0A833RW10"/>
<evidence type="ECO:0000313" key="10">
    <source>
        <dbReference type="EMBL" id="KAF3424620.1"/>
    </source>
</evidence>
<dbReference type="GO" id="GO:0005549">
    <property type="term" value="F:odorant binding"/>
    <property type="evidence" value="ECO:0007669"/>
    <property type="project" value="InterPro"/>
</dbReference>
<dbReference type="InterPro" id="IPR004117">
    <property type="entry name" value="7tm6_olfct_rcpt"/>
</dbReference>
<feature type="transmembrane region" description="Helical" evidence="9">
    <location>
        <begin position="164"/>
        <end position="183"/>
    </location>
</feature>
<organism evidence="10 11">
    <name type="scientific">Frieseomelitta varia</name>
    <dbReference type="NCBI Taxonomy" id="561572"/>
    <lineage>
        <taxon>Eukaryota</taxon>
        <taxon>Metazoa</taxon>
        <taxon>Ecdysozoa</taxon>
        <taxon>Arthropoda</taxon>
        <taxon>Hexapoda</taxon>
        <taxon>Insecta</taxon>
        <taxon>Pterygota</taxon>
        <taxon>Neoptera</taxon>
        <taxon>Endopterygota</taxon>
        <taxon>Hymenoptera</taxon>
        <taxon>Apocrita</taxon>
        <taxon>Aculeata</taxon>
        <taxon>Apoidea</taxon>
        <taxon>Anthophila</taxon>
        <taxon>Apidae</taxon>
        <taxon>Frieseomelitta</taxon>
    </lineage>
</organism>
<dbReference type="GO" id="GO:0004984">
    <property type="term" value="F:olfactory receptor activity"/>
    <property type="evidence" value="ECO:0007669"/>
    <property type="project" value="InterPro"/>
</dbReference>
<dbReference type="PANTHER" id="PTHR21137">
    <property type="entry name" value="ODORANT RECEPTOR"/>
    <property type="match status" value="1"/>
</dbReference>
<dbReference type="EMBL" id="WNWW01000455">
    <property type="protein sequence ID" value="KAF3424620.1"/>
    <property type="molecule type" value="Genomic_DNA"/>
</dbReference>
<protein>
    <recommendedName>
        <fullName evidence="12">Odorant receptor</fullName>
    </recommendedName>
</protein>
<evidence type="ECO:0000256" key="8">
    <source>
        <dbReference type="ARBA" id="ARBA00023224"/>
    </source>
</evidence>
<evidence type="ECO:0000256" key="7">
    <source>
        <dbReference type="ARBA" id="ARBA00023170"/>
    </source>
</evidence>
<accession>A0A833RW10</accession>
<gene>
    <name evidence="10" type="ORF">E2986_11705</name>
</gene>
<evidence type="ECO:0000256" key="9">
    <source>
        <dbReference type="SAM" id="Phobius"/>
    </source>
</evidence>
<keyword evidence="11" id="KW-1185">Reference proteome</keyword>
<evidence type="ECO:0000256" key="4">
    <source>
        <dbReference type="ARBA" id="ARBA00022725"/>
    </source>
</evidence>
<evidence type="ECO:0000256" key="1">
    <source>
        <dbReference type="ARBA" id="ARBA00004141"/>
    </source>
</evidence>
<evidence type="ECO:0000256" key="3">
    <source>
        <dbReference type="ARBA" id="ARBA00022692"/>
    </source>
</evidence>
<comment type="caution">
    <text evidence="10">The sequence shown here is derived from an EMBL/GenBank/DDBJ whole genome shotgun (WGS) entry which is preliminary data.</text>
</comment>
<keyword evidence="2" id="KW-0716">Sensory transduction</keyword>
<dbReference type="PANTHER" id="PTHR21137:SF26">
    <property type="entry name" value="ODORANT RECEPTOR 10A-RELATED"/>
    <property type="match status" value="1"/>
</dbReference>
<feature type="transmembrane region" description="Helical" evidence="9">
    <location>
        <begin position="74"/>
        <end position="97"/>
    </location>
</feature>
<dbReference type="Pfam" id="PF02949">
    <property type="entry name" value="7tm_6"/>
    <property type="match status" value="1"/>
</dbReference>
<proteinExistence type="predicted"/>
<evidence type="ECO:0000313" key="11">
    <source>
        <dbReference type="Proteomes" id="UP000655588"/>
    </source>
</evidence>
<evidence type="ECO:0000256" key="6">
    <source>
        <dbReference type="ARBA" id="ARBA00023136"/>
    </source>
</evidence>
<evidence type="ECO:0000256" key="2">
    <source>
        <dbReference type="ARBA" id="ARBA00022606"/>
    </source>
</evidence>
<dbReference type="Proteomes" id="UP000655588">
    <property type="component" value="Unassembled WGS sequence"/>
</dbReference>
<reference evidence="10" key="1">
    <citation type="submission" date="2019-11" db="EMBL/GenBank/DDBJ databases">
        <title>The nuclear and mitochondrial genomes of Frieseomelitta varia - a highly eusocial stingless bee (Meliponini) with a permanently sterile worker caste.</title>
        <authorList>
            <person name="Freitas F.C.P."/>
            <person name="Lourenco A.P."/>
            <person name="Nunes F.M.F."/>
            <person name="Paschoal A.R."/>
            <person name="Abreu F.C.P."/>
            <person name="Barbin F.O."/>
            <person name="Bataglia L."/>
            <person name="Cardoso-Junior C.A.M."/>
            <person name="Cervoni M.S."/>
            <person name="Silva S.R."/>
            <person name="Dalarmi F."/>
            <person name="Del Lama M.A."/>
            <person name="Depintor T.S."/>
            <person name="Ferreira K.M."/>
            <person name="Goria P.S."/>
            <person name="Jaskot M.C."/>
            <person name="Lago D.C."/>
            <person name="Luna-Lucena D."/>
            <person name="Moda L.M."/>
            <person name="Nascimento L."/>
            <person name="Pedrino M."/>
            <person name="Rabico F.O."/>
            <person name="Sanches F.C."/>
            <person name="Santos D.E."/>
            <person name="Santos C.G."/>
            <person name="Vieira J."/>
            <person name="Lopes T.F."/>
            <person name="Barchuk A.R."/>
            <person name="Hartfelder K."/>
            <person name="Simoes Z.L.P."/>
            <person name="Bitondi M.M.G."/>
            <person name="Pinheiro D.G."/>
        </authorList>
    </citation>
    <scope>NUCLEOTIDE SEQUENCE</scope>
    <source>
        <strain evidence="10">USP_RPSP 00005682</strain>
        <tissue evidence="10">Whole individual</tissue>
    </source>
</reference>
<dbReference type="GO" id="GO:0005886">
    <property type="term" value="C:plasma membrane"/>
    <property type="evidence" value="ECO:0007669"/>
    <property type="project" value="TreeGrafter"/>
</dbReference>
<dbReference type="GO" id="GO:0007165">
    <property type="term" value="P:signal transduction"/>
    <property type="evidence" value="ECO:0007669"/>
    <property type="project" value="UniProtKB-KW"/>
</dbReference>
<evidence type="ECO:0000256" key="5">
    <source>
        <dbReference type="ARBA" id="ARBA00022989"/>
    </source>
</evidence>
<keyword evidence="8" id="KW-0807">Transducer</keyword>
<sequence length="298" mass="34432">MRASAASVLDSETCNNVDSQVSSSVLNTTQKMTRVQNAEDGINHIFRVVHPLLNVLSAWPTNVRPSVLSKIRKWFTIFFVYLIQFVVIVPSILYIILKAKSTRSRIKLLVPQCNTFSQLFKYTIVLRRHDEIRELLDDLRNDWFRGTEEDQRIYETRATIGQRLVISFMIFLYTGGTSLRTITPFLREKVVLPDNTTIRPLPCPGYFVLFNEQLTPNYEIIFFIQVFSGFLSYTEVSGILGLCATLCLHMCSMLKILGNKMRELSSLSETDEETVQKKITDIVEYQTKIKRCVFLFKQ</sequence>
<comment type="subcellular location">
    <subcellularLocation>
        <location evidence="1">Membrane</location>
        <topology evidence="1">Multi-pass membrane protein</topology>
    </subcellularLocation>
</comment>
<evidence type="ECO:0008006" key="12">
    <source>
        <dbReference type="Google" id="ProtNLM"/>
    </source>
</evidence>
<keyword evidence="6 9" id="KW-0472">Membrane</keyword>